<reference evidence="1" key="1">
    <citation type="submission" date="2024-12" db="EMBL/GenBank/DDBJ databases">
        <title>Comparative genomics and development of molecular markers within Purpureocillium lilacinum and among Purpureocillium species.</title>
        <authorList>
            <person name="Yeh Z.-Y."/>
            <person name="Ni N.-T."/>
            <person name="Lo P.-H."/>
            <person name="Mushyakhwo K."/>
            <person name="Lin C.-F."/>
            <person name="Nai Y.-S."/>
        </authorList>
    </citation>
    <scope>NUCLEOTIDE SEQUENCE</scope>
    <source>
        <strain evidence="1">NCHU-NPUST-175</strain>
    </source>
</reference>
<keyword evidence="2" id="KW-1185">Reference proteome</keyword>
<evidence type="ECO:0000313" key="1">
    <source>
        <dbReference type="EMBL" id="KAL3961139.1"/>
    </source>
</evidence>
<proteinExistence type="predicted"/>
<protein>
    <submittedName>
        <fullName evidence="1">Uncharacterized protein</fullName>
    </submittedName>
</protein>
<dbReference type="EMBL" id="JBGNUJ010000004">
    <property type="protein sequence ID" value="KAL3961139.1"/>
    <property type="molecule type" value="Genomic_DNA"/>
</dbReference>
<evidence type="ECO:0000313" key="2">
    <source>
        <dbReference type="Proteomes" id="UP001638806"/>
    </source>
</evidence>
<organism evidence="1 2">
    <name type="scientific">Purpureocillium lilacinum</name>
    <name type="common">Paecilomyces lilacinus</name>
    <dbReference type="NCBI Taxonomy" id="33203"/>
    <lineage>
        <taxon>Eukaryota</taxon>
        <taxon>Fungi</taxon>
        <taxon>Dikarya</taxon>
        <taxon>Ascomycota</taxon>
        <taxon>Pezizomycotina</taxon>
        <taxon>Sordariomycetes</taxon>
        <taxon>Hypocreomycetidae</taxon>
        <taxon>Hypocreales</taxon>
        <taxon>Ophiocordycipitaceae</taxon>
        <taxon>Purpureocillium</taxon>
    </lineage>
</organism>
<sequence length="119" mass="12970">MGSSLSTPKHEDDPQVQAHIQRLIAENPVIAFTKITCPYCASTKLILKQKGVQHLCVDVDITSGGSALHQTLKHMTGQRTVPCIFINGQRIGGNSELRALKKSGELDRLLESVPKIQAI</sequence>
<accession>A0ACC4E024</accession>
<name>A0ACC4E024_PURLI</name>
<comment type="caution">
    <text evidence="1">The sequence shown here is derived from an EMBL/GenBank/DDBJ whole genome shotgun (WGS) entry which is preliminary data.</text>
</comment>
<gene>
    <name evidence="1" type="ORF">ACCO45_006256</name>
</gene>
<dbReference type="Proteomes" id="UP001638806">
    <property type="component" value="Unassembled WGS sequence"/>
</dbReference>